<reference evidence="7 8" key="1">
    <citation type="journal article" date="2014" name="Nat. Commun.">
        <title>Klebsormidium flaccidum genome reveals primary factors for plant terrestrial adaptation.</title>
        <authorList>
            <person name="Hori K."/>
            <person name="Maruyama F."/>
            <person name="Fujisawa T."/>
            <person name="Togashi T."/>
            <person name="Yamamoto N."/>
            <person name="Seo M."/>
            <person name="Sato S."/>
            <person name="Yamada T."/>
            <person name="Mori H."/>
            <person name="Tajima N."/>
            <person name="Moriyama T."/>
            <person name="Ikeuchi M."/>
            <person name="Watanabe M."/>
            <person name="Wada H."/>
            <person name="Kobayashi K."/>
            <person name="Saito M."/>
            <person name="Masuda T."/>
            <person name="Sasaki-Sekimoto Y."/>
            <person name="Mashiguchi K."/>
            <person name="Awai K."/>
            <person name="Shimojima M."/>
            <person name="Masuda S."/>
            <person name="Iwai M."/>
            <person name="Nobusawa T."/>
            <person name="Narise T."/>
            <person name="Kondo S."/>
            <person name="Saito H."/>
            <person name="Sato R."/>
            <person name="Murakawa M."/>
            <person name="Ihara Y."/>
            <person name="Oshima-Yamada Y."/>
            <person name="Ohtaka K."/>
            <person name="Satoh M."/>
            <person name="Sonobe K."/>
            <person name="Ishii M."/>
            <person name="Ohtani R."/>
            <person name="Kanamori-Sato M."/>
            <person name="Honoki R."/>
            <person name="Miyazaki D."/>
            <person name="Mochizuki H."/>
            <person name="Umetsu J."/>
            <person name="Higashi K."/>
            <person name="Shibata D."/>
            <person name="Kamiya Y."/>
            <person name="Sato N."/>
            <person name="Nakamura Y."/>
            <person name="Tabata S."/>
            <person name="Ida S."/>
            <person name="Kurokawa K."/>
            <person name="Ohta H."/>
        </authorList>
    </citation>
    <scope>NUCLEOTIDE SEQUENCE [LARGE SCALE GENOMIC DNA]</scope>
    <source>
        <strain evidence="7 8">NIES-2285</strain>
    </source>
</reference>
<name>A0A1Y1I6I7_KLENI</name>
<evidence type="ECO:0000259" key="6">
    <source>
        <dbReference type="Pfam" id="PF00999"/>
    </source>
</evidence>
<feature type="transmembrane region" description="Helical" evidence="5">
    <location>
        <begin position="176"/>
        <end position="196"/>
    </location>
</feature>
<evidence type="ECO:0000256" key="2">
    <source>
        <dbReference type="ARBA" id="ARBA00022692"/>
    </source>
</evidence>
<evidence type="ECO:0000256" key="5">
    <source>
        <dbReference type="SAM" id="Phobius"/>
    </source>
</evidence>
<feature type="transmembrane region" description="Helical" evidence="5">
    <location>
        <begin position="64"/>
        <end position="88"/>
    </location>
</feature>
<feature type="transmembrane region" description="Helical" evidence="5">
    <location>
        <begin position="323"/>
        <end position="344"/>
    </location>
</feature>
<dbReference type="OMA" id="FFGIRGI"/>
<evidence type="ECO:0000256" key="4">
    <source>
        <dbReference type="ARBA" id="ARBA00023136"/>
    </source>
</evidence>
<dbReference type="AlphaFoldDB" id="A0A1Y1I6I7"/>
<dbReference type="InterPro" id="IPR004712">
    <property type="entry name" value="Na+/H+_antiporter_fungi"/>
</dbReference>
<feature type="transmembrane region" description="Helical" evidence="5">
    <location>
        <begin position="258"/>
        <end position="277"/>
    </location>
</feature>
<feature type="transmembrane region" description="Helical" evidence="5">
    <location>
        <begin position="289"/>
        <end position="311"/>
    </location>
</feature>
<proteinExistence type="predicted"/>
<protein>
    <submittedName>
        <fullName evidence="7">Sodium hydrogen exchanger</fullName>
    </submittedName>
</protein>
<dbReference type="GO" id="GO:0120029">
    <property type="term" value="P:proton export across plasma membrane"/>
    <property type="evidence" value="ECO:0007669"/>
    <property type="project" value="InterPro"/>
</dbReference>
<dbReference type="GO" id="GO:0042391">
    <property type="term" value="P:regulation of membrane potential"/>
    <property type="evidence" value="ECO:0007669"/>
    <property type="project" value="InterPro"/>
</dbReference>
<dbReference type="OrthoDB" id="2017126at2759"/>
<feature type="transmembrane region" description="Helical" evidence="5">
    <location>
        <begin position="208"/>
        <end position="237"/>
    </location>
</feature>
<evidence type="ECO:0000313" key="8">
    <source>
        <dbReference type="Proteomes" id="UP000054558"/>
    </source>
</evidence>
<dbReference type="PANTHER" id="PTHR31382">
    <property type="entry name" value="NA(+)/H(+) ANTIPORTER"/>
    <property type="match status" value="1"/>
</dbReference>
<feature type="domain" description="Cation/H+ exchanger transmembrane" evidence="6">
    <location>
        <begin position="3"/>
        <end position="379"/>
    </location>
</feature>
<gene>
    <name evidence="7" type="ORF">KFL_001580220</name>
</gene>
<sequence>MAATAIGVIIGPAAAGIVDPQDAFAGKALYTVVEQFSRIILAIQSISIALSLPTLYYERNWFSVLMLVGPVMLLTWAVSFGFTAAVFAGQFGLLQCLLIAATLIPTDPVLASTIVDGRFAETYLPAELRNVLQAEAAVNDGLSYPYFAIVMLLLKPRLSTGSAFGHWFYEAWAYEILLGIVMGACYGGFCRLLHTWGRRYKLEEQDSFLAHVIGMALGVLGLVTLVGAEGILAATVAGIAYTAREPQREREKYEAKSGIELIIVISYFVFFGAILPYPQWVEIGIGKLILFSLAVIFLRRTPVVLLLSPWIPAFARHNDLRATLTEAAFGGFYGPIGVGALFYAAGAYSELGEDRVFAVVSFVVLTSVIVHGLSAAPLCLTVHYALKHWNEEPVQSTGGGVTVPRTRHWLKYGQFWAHLFHRNLKYDHEPDSEPPIARHSMDDGDQA</sequence>
<feature type="transmembrane region" description="Helical" evidence="5">
    <location>
        <begin position="356"/>
        <end position="380"/>
    </location>
</feature>
<dbReference type="GO" id="GO:0036376">
    <property type="term" value="P:sodium ion export across plasma membrane"/>
    <property type="evidence" value="ECO:0007669"/>
    <property type="project" value="InterPro"/>
</dbReference>
<comment type="subcellular location">
    <subcellularLocation>
        <location evidence="1">Membrane</location>
        <topology evidence="1">Multi-pass membrane protein</topology>
    </subcellularLocation>
</comment>
<dbReference type="GO" id="GO:0005886">
    <property type="term" value="C:plasma membrane"/>
    <property type="evidence" value="ECO:0007669"/>
    <property type="project" value="InterPro"/>
</dbReference>
<organism evidence="7 8">
    <name type="scientific">Klebsormidium nitens</name>
    <name type="common">Green alga</name>
    <name type="synonym">Ulothrix nitens</name>
    <dbReference type="NCBI Taxonomy" id="105231"/>
    <lineage>
        <taxon>Eukaryota</taxon>
        <taxon>Viridiplantae</taxon>
        <taxon>Streptophyta</taxon>
        <taxon>Klebsormidiophyceae</taxon>
        <taxon>Klebsormidiales</taxon>
        <taxon>Klebsormidiaceae</taxon>
        <taxon>Klebsormidium</taxon>
    </lineage>
</organism>
<dbReference type="STRING" id="105231.A0A1Y1I6I7"/>
<dbReference type="InterPro" id="IPR006153">
    <property type="entry name" value="Cation/H_exchanger_TM"/>
</dbReference>
<dbReference type="Pfam" id="PF00999">
    <property type="entry name" value="Na_H_Exchanger"/>
    <property type="match status" value="1"/>
</dbReference>
<keyword evidence="8" id="KW-1185">Reference proteome</keyword>
<dbReference type="PANTHER" id="PTHR31382:SF1">
    <property type="entry name" value="SODIUM ION_PROTON EXCHANGER (EUROFUNG)"/>
    <property type="match status" value="1"/>
</dbReference>
<evidence type="ECO:0000256" key="1">
    <source>
        <dbReference type="ARBA" id="ARBA00004141"/>
    </source>
</evidence>
<keyword evidence="2 5" id="KW-0812">Transmembrane</keyword>
<dbReference type="Proteomes" id="UP000054558">
    <property type="component" value="Unassembled WGS sequence"/>
</dbReference>
<keyword evidence="3 5" id="KW-1133">Transmembrane helix</keyword>
<dbReference type="GO" id="GO:0015385">
    <property type="term" value="F:sodium:proton antiporter activity"/>
    <property type="evidence" value="ECO:0007669"/>
    <property type="project" value="InterPro"/>
</dbReference>
<evidence type="ECO:0000256" key="3">
    <source>
        <dbReference type="ARBA" id="ARBA00022989"/>
    </source>
</evidence>
<keyword evidence="4 5" id="KW-0472">Membrane</keyword>
<accession>A0A1Y1I6I7</accession>
<evidence type="ECO:0000313" key="7">
    <source>
        <dbReference type="EMBL" id="GAQ83708.1"/>
    </source>
</evidence>
<dbReference type="EMBL" id="DF237107">
    <property type="protein sequence ID" value="GAQ83708.1"/>
    <property type="molecule type" value="Genomic_DNA"/>
</dbReference>